<dbReference type="InterPro" id="IPR036522">
    <property type="entry name" value="MoaC_sf"/>
</dbReference>
<evidence type="ECO:0000256" key="1">
    <source>
        <dbReference type="ARBA" id="ARBA00001637"/>
    </source>
</evidence>
<dbReference type="GO" id="GO:0006777">
    <property type="term" value="P:Mo-molybdopterin cofactor biosynthetic process"/>
    <property type="evidence" value="ECO:0007669"/>
    <property type="project" value="UniProtKB-KW"/>
</dbReference>
<evidence type="ECO:0000256" key="5">
    <source>
        <dbReference type="ARBA" id="ARBA00023239"/>
    </source>
</evidence>
<dbReference type="Gene3D" id="3.30.70.640">
    <property type="entry name" value="Molybdopterin cofactor biosynthesis C (MoaC) domain"/>
    <property type="match status" value="1"/>
</dbReference>
<dbReference type="GO" id="GO:0061799">
    <property type="term" value="F:cyclic pyranopterin monophosphate synthase activity"/>
    <property type="evidence" value="ECO:0007669"/>
    <property type="project" value="UniProtKB-EC"/>
</dbReference>
<comment type="pathway">
    <text evidence="2">Cofactor biosynthesis; molybdopterin biosynthesis.</text>
</comment>
<name>A0A917HXM3_9FLAO</name>
<keyword evidence="5" id="KW-0456">Lyase</keyword>
<dbReference type="PANTHER" id="PTHR22960">
    <property type="entry name" value="MOLYBDOPTERIN COFACTOR SYNTHESIS PROTEIN A"/>
    <property type="match status" value="1"/>
</dbReference>
<accession>A0A917HXM3</accession>
<evidence type="ECO:0000259" key="7">
    <source>
        <dbReference type="Pfam" id="PF01967"/>
    </source>
</evidence>
<dbReference type="NCBIfam" id="TIGR00581">
    <property type="entry name" value="moaC"/>
    <property type="match status" value="1"/>
</dbReference>
<keyword evidence="4" id="KW-0501">Molybdenum cofactor biosynthesis</keyword>
<dbReference type="InterPro" id="IPR023045">
    <property type="entry name" value="MoaC"/>
</dbReference>
<reference evidence="8" key="1">
    <citation type="journal article" date="2014" name="Int. J. Syst. Evol. Microbiol.">
        <title>Complete genome sequence of Corynebacterium casei LMG S-19264T (=DSM 44701T), isolated from a smear-ripened cheese.</title>
        <authorList>
            <consortium name="US DOE Joint Genome Institute (JGI-PGF)"/>
            <person name="Walter F."/>
            <person name="Albersmeier A."/>
            <person name="Kalinowski J."/>
            <person name="Ruckert C."/>
        </authorList>
    </citation>
    <scope>NUCLEOTIDE SEQUENCE</scope>
    <source>
        <strain evidence="8">CGMCC 1.15763</strain>
    </source>
</reference>
<protein>
    <recommendedName>
        <fullName evidence="3">cyclic pyranopterin monophosphate synthase</fullName>
        <ecNumber evidence="3">4.6.1.17</ecNumber>
    </recommendedName>
</protein>
<evidence type="ECO:0000313" key="9">
    <source>
        <dbReference type="Proteomes" id="UP000633278"/>
    </source>
</evidence>
<dbReference type="Proteomes" id="UP000633278">
    <property type="component" value="Unassembled WGS sequence"/>
</dbReference>
<reference evidence="8" key="2">
    <citation type="submission" date="2020-09" db="EMBL/GenBank/DDBJ databases">
        <authorList>
            <person name="Sun Q."/>
            <person name="Zhou Y."/>
        </authorList>
    </citation>
    <scope>NUCLEOTIDE SEQUENCE</scope>
    <source>
        <strain evidence="8">CGMCC 1.15763</strain>
    </source>
</reference>
<dbReference type="EC" id="4.6.1.17" evidence="3"/>
<evidence type="ECO:0000256" key="6">
    <source>
        <dbReference type="ARBA" id="ARBA00055087"/>
    </source>
</evidence>
<dbReference type="SUPFAM" id="SSF55040">
    <property type="entry name" value="Molybdenum cofactor biosynthesis protein C, MoaC"/>
    <property type="match status" value="1"/>
</dbReference>
<comment type="catalytic activity">
    <reaction evidence="1">
        <text>(8S)-3',8-cyclo-7,8-dihydroguanosine 5'-triphosphate = cyclic pyranopterin phosphate + diphosphate</text>
        <dbReference type="Rhea" id="RHEA:49580"/>
        <dbReference type="ChEBI" id="CHEBI:33019"/>
        <dbReference type="ChEBI" id="CHEBI:59648"/>
        <dbReference type="ChEBI" id="CHEBI:131766"/>
        <dbReference type="EC" id="4.6.1.17"/>
    </reaction>
</comment>
<dbReference type="GO" id="GO:0061798">
    <property type="term" value="F:GTP 3',8'-cyclase activity"/>
    <property type="evidence" value="ECO:0007669"/>
    <property type="project" value="TreeGrafter"/>
</dbReference>
<dbReference type="InterPro" id="IPR050105">
    <property type="entry name" value="MoCo_biosynth_MoaA/MoaC"/>
</dbReference>
<gene>
    <name evidence="8" type="primary">moaC</name>
    <name evidence="8" type="ORF">GCM10011416_09510</name>
</gene>
<sequence>MRGTNKFVSRTLKLKIKHLTFITSSVSDFTHINKKNNPKMVNVSDKKITKRTATAKASMFLGSEIISHFTDDELVTKKGPVFQTAIIAGIQGVKKTSELIPMCHPLLINGVDIDVEIVDEENIEVFCKVTIEGKTGVEMEALTGVNIACLTIYDMCKSISQKMLIKEVKLLEKTGGKSDIKND</sequence>
<evidence type="ECO:0000313" key="8">
    <source>
        <dbReference type="EMBL" id="GGG94284.1"/>
    </source>
</evidence>
<organism evidence="8 9">
    <name type="scientific">Polaribacter pacificus</name>
    <dbReference type="NCBI Taxonomy" id="1775173"/>
    <lineage>
        <taxon>Bacteria</taxon>
        <taxon>Pseudomonadati</taxon>
        <taxon>Bacteroidota</taxon>
        <taxon>Flavobacteriia</taxon>
        <taxon>Flavobacteriales</taxon>
        <taxon>Flavobacteriaceae</taxon>
    </lineage>
</organism>
<comment type="caution">
    <text evidence="8">The sequence shown here is derived from an EMBL/GenBank/DDBJ whole genome shotgun (WGS) entry which is preliminary data.</text>
</comment>
<dbReference type="Pfam" id="PF01967">
    <property type="entry name" value="MoaC"/>
    <property type="match status" value="1"/>
</dbReference>
<dbReference type="InterPro" id="IPR002820">
    <property type="entry name" value="Mopterin_CF_biosynth-C_dom"/>
</dbReference>
<comment type="function">
    <text evidence="6">Catalyzes the conversion of (8S)-3',8-cyclo-7,8-dihydroguanosine 5'-triphosphate to cyclic pyranopterin monophosphate (cPMP).</text>
</comment>
<dbReference type="EMBL" id="BMJW01000001">
    <property type="protein sequence ID" value="GGG94284.1"/>
    <property type="molecule type" value="Genomic_DNA"/>
</dbReference>
<evidence type="ECO:0000256" key="3">
    <source>
        <dbReference type="ARBA" id="ARBA00012575"/>
    </source>
</evidence>
<evidence type="ECO:0000256" key="4">
    <source>
        <dbReference type="ARBA" id="ARBA00023150"/>
    </source>
</evidence>
<evidence type="ECO:0000256" key="2">
    <source>
        <dbReference type="ARBA" id="ARBA00005046"/>
    </source>
</evidence>
<proteinExistence type="predicted"/>
<keyword evidence="9" id="KW-1185">Reference proteome</keyword>
<dbReference type="AlphaFoldDB" id="A0A917HXM3"/>
<dbReference type="InterPro" id="IPR047594">
    <property type="entry name" value="MoaC_bact/euk"/>
</dbReference>
<dbReference type="CDD" id="cd01420">
    <property type="entry name" value="MoaC_PE"/>
    <property type="match status" value="1"/>
</dbReference>
<dbReference type="NCBIfam" id="NF006870">
    <property type="entry name" value="PRK09364.1"/>
    <property type="match status" value="1"/>
</dbReference>
<dbReference type="PANTHER" id="PTHR22960:SF0">
    <property type="entry name" value="MOLYBDENUM COFACTOR BIOSYNTHESIS PROTEIN 1"/>
    <property type="match status" value="1"/>
</dbReference>
<feature type="domain" description="Molybdopterin cofactor biosynthesis C (MoaC)" evidence="7">
    <location>
        <begin position="40"/>
        <end position="176"/>
    </location>
</feature>